<feature type="region of interest" description="Disordered" evidence="1">
    <location>
        <begin position="1"/>
        <end position="21"/>
    </location>
</feature>
<evidence type="ECO:0000256" key="1">
    <source>
        <dbReference type="SAM" id="MobiDB-lite"/>
    </source>
</evidence>
<proteinExistence type="predicted"/>
<reference evidence="2" key="2">
    <citation type="submission" date="2023-06" db="EMBL/GenBank/DDBJ databases">
        <authorList>
            <consortium name="Lawrence Berkeley National Laboratory"/>
            <person name="Haridas S."/>
            <person name="Hensen N."/>
            <person name="Bonometti L."/>
            <person name="Westerberg I."/>
            <person name="Brannstrom I.O."/>
            <person name="Guillou S."/>
            <person name="Cros-Aarteil S."/>
            <person name="Calhoun S."/>
            <person name="Kuo A."/>
            <person name="Mondo S."/>
            <person name="Pangilinan J."/>
            <person name="Riley R."/>
            <person name="Labutti K."/>
            <person name="Andreopoulos B."/>
            <person name="Lipzen A."/>
            <person name="Chen C."/>
            <person name="Yanf M."/>
            <person name="Daum C."/>
            <person name="Ng V."/>
            <person name="Clum A."/>
            <person name="Steindorff A."/>
            <person name="Ohm R."/>
            <person name="Martin F."/>
            <person name="Silar P."/>
            <person name="Natvig D."/>
            <person name="Lalanne C."/>
            <person name="Gautier V."/>
            <person name="Ament-Velasquez S.L."/>
            <person name="Kruys A."/>
            <person name="Hutchinson M.I."/>
            <person name="Powell A.J."/>
            <person name="Barry K."/>
            <person name="Miller A.N."/>
            <person name="Grigoriev I.V."/>
            <person name="Debuchy R."/>
            <person name="Gladieux P."/>
            <person name="Thoren M.H."/>
            <person name="Johannesson H."/>
        </authorList>
    </citation>
    <scope>NUCLEOTIDE SEQUENCE</scope>
    <source>
        <strain evidence="2">CBS 958.72</strain>
    </source>
</reference>
<accession>A0AAE0TWZ8</accession>
<protein>
    <submittedName>
        <fullName evidence="2">Uncharacterized protein</fullName>
    </submittedName>
</protein>
<keyword evidence="3" id="KW-1185">Reference proteome</keyword>
<evidence type="ECO:0000313" key="2">
    <source>
        <dbReference type="EMBL" id="KAK3382566.1"/>
    </source>
</evidence>
<reference evidence="2" key="1">
    <citation type="journal article" date="2023" name="Mol. Phylogenet. Evol.">
        <title>Genome-scale phylogeny and comparative genomics of the fungal order Sordariales.</title>
        <authorList>
            <person name="Hensen N."/>
            <person name="Bonometti L."/>
            <person name="Westerberg I."/>
            <person name="Brannstrom I.O."/>
            <person name="Guillou S."/>
            <person name="Cros-Aarteil S."/>
            <person name="Calhoun S."/>
            <person name="Haridas S."/>
            <person name="Kuo A."/>
            <person name="Mondo S."/>
            <person name="Pangilinan J."/>
            <person name="Riley R."/>
            <person name="LaButti K."/>
            <person name="Andreopoulos B."/>
            <person name="Lipzen A."/>
            <person name="Chen C."/>
            <person name="Yan M."/>
            <person name="Daum C."/>
            <person name="Ng V."/>
            <person name="Clum A."/>
            <person name="Steindorff A."/>
            <person name="Ohm R.A."/>
            <person name="Martin F."/>
            <person name="Silar P."/>
            <person name="Natvig D.O."/>
            <person name="Lalanne C."/>
            <person name="Gautier V."/>
            <person name="Ament-Velasquez S.L."/>
            <person name="Kruys A."/>
            <person name="Hutchinson M.I."/>
            <person name="Powell A.J."/>
            <person name="Barry K."/>
            <person name="Miller A.N."/>
            <person name="Grigoriev I.V."/>
            <person name="Debuchy R."/>
            <person name="Gladieux P."/>
            <person name="Hiltunen Thoren M."/>
            <person name="Johannesson H."/>
        </authorList>
    </citation>
    <scope>NUCLEOTIDE SEQUENCE</scope>
    <source>
        <strain evidence="2">CBS 958.72</strain>
    </source>
</reference>
<comment type="caution">
    <text evidence="2">The sequence shown here is derived from an EMBL/GenBank/DDBJ whole genome shotgun (WGS) entry which is preliminary data.</text>
</comment>
<dbReference type="AlphaFoldDB" id="A0AAE0TWZ8"/>
<organism evidence="2 3">
    <name type="scientific">Lasiosphaeria ovina</name>
    <dbReference type="NCBI Taxonomy" id="92902"/>
    <lineage>
        <taxon>Eukaryota</taxon>
        <taxon>Fungi</taxon>
        <taxon>Dikarya</taxon>
        <taxon>Ascomycota</taxon>
        <taxon>Pezizomycotina</taxon>
        <taxon>Sordariomycetes</taxon>
        <taxon>Sordariomycetidae</taxon>
        <taxon>Sordariales</taxon>
        <taxon>Lasiosphaeriaceae</taxon>
        <taxon>Lasiosphaeria</taxon>
    </lineage>
</organism>
<evidence type="ECO:0000313" key="3">
    <source>
        <dbReference type="Proteomes" id="UP001287356"/>
    </source>
</evidence>
<dbReference type="EMBL" id="JAULSN010000001">
    <property type="protein sequence ID" value="KAK3382566.1"/>
    <property type="molecule type" value="Genomic_DNA"/>
</dbReference>
<sequence length="202" mass="21412">MQQLEGCPSDGIYGHDANQPVSAPLHGIQHSTLVRGSTAEAVRPHSKASDALVLHLRGHGDICTERFTGKGRNGVLESSDSTHLLRFRWSPGIAVAGLLRYPKCLIPRQSCGAMSGTAEKRPVPVPPAAVLFVTSTLAKSARDNWCSVRTTLPIWSLPSVMTTQSMMSPSLAGSPGQSSHGIPGGEVLLVEAWRATIVSSID</sequence>
<gene>
    <name evidence="2" type="ORF">B0T24DRAFT_17811</name>
</gene>
<name>A0AAE0TWZ8_9PEZI</name>
<dbReference type="Proteomes" id="UP001287356">
    <property type="component" value="Unassembled WGS sequence"/>
</dbReference>